<dbReference type="EMBL" id="BAAAYL010000001">
    <property type="protein sequence ID" value="GAA3377489.1"/>
    <property type="molecule type" value="Genomic_DNA"/>
</dbReference>
<evidence type="ECO:0000256" key="1">
    <source>
        <dbReference type="SAM" id="MobiDB-lite"/>
    </source>
</evidence>
<sequence>MQPDRDPAGVECRGDGEINARRKSVSGTVVAEHKAVRVRSRHAGVGPGAVPGVDG</sequence>
<dbReference type="Proteomes" id="UP001499990">
    <property type="component" value="Unassembled WGS sequence"/>
</dbReference>
<proteinExistence type="predicted"/>
<evidence type="ECO:0000313" key="2">
    <source>
        <dbReference type="EMBL" id="GAA3377489.1"/>
    </source>
</evidence>
<name>A0ABP6SIK1_9ACTN</name>
<organism evidence="2 3">
    <name type="scientific">Streptomyces sannanensis</name>
    <dbReference type="NCBI Taxonomy" id="285536"/>
    <lineage>
        <taxon>Bacteria</taxon>
        <taxon>Bacillati</taxon>
        <taxon>Actinomycetota</taxon>
        <taxon>Actinomycetes</taxon>
        <taxon>Kitasatosporales</taxon>
        <taxon>Streptomycetaceae</taxon>
        <taxon>Streptomyces</taxon>
    </lineage>
</organism>
<keyword evidence="3" id="KW-1185">Reference proteome</keyword>
<comment type="caution">
    <text evidence="2">The sequence shown here is derived from an EMBL/GenBank/DDBJ whole genome shotgun (WGS) entry which is preliminary data.</text>
</comment>
<feature type="compositionally biased region" description="Basic and acidic residues" evidence="1">
    <location>
        <begin position="1"/>
        <end position="20"/>
    </location>
</feature>
<gene>
    <name evidence="2" type="ORF">GCM10020367_53360</name>
</gene>
<dbReference type="RefSeq" id="WP_345042145.1">
    <property type="nucleotide sequence ID" value="NZ_BAAAYL010000001.1"/>
</dbReference>
<feature type="region of interest" description="Disordered" evidence="1">
    <location>
        <begin position="1"/>
        <end position="26"/>
    </location>
</feature>
<protein>
    <submittedName>
        <fullName evidence="2">Uncharacterized protein</fullName>
    </submittedName>
</protein>
<reference evidence="3" key="1">
    <citation type="journal article" date="2019" name="Int. J. Syst. Evol. Microbiol.">
        <title>The Global Catalogue of Microorganisms (GCM) 10K type strain sequencing project: providing services to taxonomists for standard genome sequencing and annotation.</title>
        <authorList>
            <consortium name="The Broad Institute Genomics Platform"/>
            <consortium name="The Broad Institute Genome Sequencing Center for Infectious Disease"/>
            <person name="Wu L."/>
            <person name="Ma J."/>
        </authorList>
    </citation>
    <scope>NUCLEOTIDE SEQUENCE [LARGE SCALE GENOMIC DNA]</scope>
    <source>
        <strain evidence="3">JCM 9651</strain>
    </source>
</reference>
<evidence type="ECO:0000313" key="3">
    <source>
        <dbReference type="Proteomes" id="UP001499990"/>
    </source>
</evidence>
<accession>A0ABP6SIK1</accession>